<dbReference type="CDD" id="cd00093">
    <property type="entry name" value="HTH_XRE"/>
    <property type="match status" value="1"/>
</dbReference>
<proteinExistence type="predicted"/>
<evidence type="ECO:0008006" key="3">
    <source>
        <dbReference type="Google" id="ProtNLM"/>
    </source>
</evidence>
<keyword evidence="2" id="KW-1185">Reference proteome</keyword>
<organism evidence="1 2">
    <name type="scientific">Idiomarina xiamenensis 10-D-4</name>
    <dbReference type="NCBI Taxonomy" id="740709"/>
    <lineage>
        <taxon>Bacteria</taxon>
        <taxon>Pseudomonadati</taxon>
        <taxon>Pseudomonadota</taxon>
        <taxon>Gammaproteobacteria</taxon>
        <taxon>Alteromonadales</taxon>
        <taxon>Idiomarinaceae</taxon>
        <taxon>Idiomarina</taxon>
    </lineage>
</organism>
<protein>
    <recommendedName>
        <fullName evidence="3">HTH cro/C1-type domain-containing protein</fullName>
    </recommendedName>
</protein>
<dbReference type="AlphaFoldDB" id="K2LB21"/>
<dbReference type="Gene3D" id="1.10.260.40">
    <property type="entry name" value="lambda repressor-like DNA-binding domains"/>
    <property type="match status" value="1"/>
</dbReference>
<dbReference type="STRING" id="740709.A10D4_02172"/>
<sequence>MTYSQELLMQLLDKERLTLNKAALKLGVSQAFLSKVKTGEKAFSEALALSLCDWLMLDEPVVLLRLRASKATSPRERSIWQKIERRLQDVD</sequence>
<dbReference type="Proteomes" id="UP000014115">
    <property type="component" value="Unassembled WGS sequence"/>
</dbReference>
<accession>K2LB21</accession>
<comment type="caution">
    <text evidence="1">The sequence shown here is derived from an EMBL/GenBank/DDBJ whole genome shotgun (WGS) entry which is preliminary data.</text>
</comment>
<name>K2LB21_9GAMM</name>
<dbReference type="PATRIC" id="fig|740709.3.peg.437"/>
<dbReference type="RefSeq" id="WP_008487446.1">
    <property type="nucleotide sequence ID" value="NZ_AMRG01000002.1"/>
</dbReference>
<reference evidence="1 2" key="1">
    <citation type="journal article" date="2012" name="J. Bacteriol.">
        <title>Genome Sequence of Idiomarina xiamenensis Type Strain 10-D-4.</title>
        <authorList>
            <person name="Lai Q."/>
            <person name="Wang L."/>
            <person name="Wang W."/>
            <person name="Shao Z."/>
        </authorList>
    </citation>
    <scope>NUCLEOTIDE SEQUENCE [LARGE SCALE GENOMIC DNA]</scope>
    <source>
        <strain evidence="1 2">10-D-4</strain>
    </source>
</reference>
<dbReference type="EMBL" id="AMRG01000002">
    <property type="protein sequence ID" value="EKE87010.1"/>
    <property type="molecule type" value="Genomic_DNA"/>
</dbReference>
<dbReference type="InterPro" id="IPR001387">
    <property type="entry name" value="Cro/C1-type_HTH"/>
</dbReference>
<evidence type="ECO:0000313" key="1">
    <source>
        <dbReference type="EMBL" id="EKE87010.1"/>
    </source>
</evidence>
<dbReference type="SUPFAM" id="SSF47413">
    <property type="entry name" value="lambda repressor-like DNA-binding domains"/>
    <property type="match status" value="1"/>
</dbReference>
<dbReference type="GO" id="GO:0003677">
    <property type="term" value="F:DNA binding"/>
    <property type="evidence" value="ECO:0007669"/>
    <property type="project" value="InterPro"/>
</dbReference>
<dbReference type="InterPro" id="IPR010982">
    <property type="entry name" value="Lambda_DNA-bd_dom_sf"/>
</dbReference>
<gene>
    <name evidence="1" type="ORF">A10D4_02172</name>
</gene>
<evidence type="ECO:0000313" key="2">
    <source>
        <dbReference type="Proteomes" id="UP000014115"/>
    </source>
</evidence>